<evidence type="ECO:0000259" key="1">
    <source>
        <dbReference type="Pfam" id="PF00135"/>
    </source>
</evidence>
<dbReference type="Pfam" id="PF00135">
    <property type="entry name" value="COesterase"/>
    <property type="match status" value="2"/>
</dbReference>
<keyword evidence="3" id="KW-1185">Reference proteome</keyword>
<accession>D2W5N1</accession>
<dbReference type="AlphaFoldDB" id="D2W5N1"/>
<feature type="domain" description="Carboxylesterase type B" evidence="1">
    <location>
        <begin position="160"/>
        <end position="318"/>
    </location>
</feature>
<dbReference type="PANTHER" id="PTHR45570">
    <property type="entry name" value="CARBOXYLIC ESTER HYDROLASE"/>
    <property type="match status" value="1"/>
</dbReference>
<dbReference type="STRING" id="5762.D2W5N1"/>
<dbReference type="InterPro" id="IPR002018">
    <property type="entry name" value="CarbesteraseB"/>
</dbReference>
<sequence>MNKKSEGLFNQAIFQSNPLSLPFRDLKSLNNLGERFIQDSKCKTLSCLKQLNFNLIVKYSDESSNHLNILHPIISFMPWTPVIDHIELFEQPLDAFKNGNYFKIPIMMGTCSEEAIMFIYLALSSPLNSIEYDGALLGLFGPMSYFSVHSLYPPYGSDQRIQFSILGTDYIFTAPTRNALENIYQHQSNIPIFFYEFNHTLSFSEQVFKERYPFCIGHVCHGSELPILFHSSQYVNLYLNEQEELLSHQMIQYWTNFAYSGNPNYKSKDNSKSNDSTRNDSIDLPYWSAFTTSNVLNMEFQTPKTSMVQGLRKQKLDMFDKMWLSSWLLINYYD</sequence>
<feature type="domain" description="Carboxylesterase type B" evidence="1">
    <location>
        <begin position="3"/>
        <end position="125"/>
    </location>
</feature>
<dbReference type="RefSeq" id="XP_002668365.1">
    <property type="nucleotide sequence ID" value="XM_002668319.1"/>
</dbReference>
<reference evidence="2 3" key="1">
    <citation type="journal article" date="2010" name="Cell">
        <title>The genome of Naegleria gruberi illuminates early eukaryotic versatility.</title>
        <authorList>
            <person name="Fritz-Laylin L.K."/>
            <person name="Prochnik S.E."/>
            <person name="Ginger M.L."/>
            <person name="Dacks J.B."/>
            <person name="Carpenter M.L."/>
            <person name="Field M.C."/>
            <person name="Kuo A."/>
            <person name="Paredez A."/>
            <person name="Chapman J."/>
            <person name="Pham J."/>
            <person name="Shu S."/>
            <person name="Neupane R."/>
            <person name="Cipriano M."/>
            <person name="Mancuso J."/>
            <person name="Tu H."/>
            <person name="Salamov A."/>
            <person name="Lindquist E."/>
            <person name="Shapiro H."/>
            <person name="Lucas S."/>
            <person name="Grigoriev I.V."/>
            <person name="Cande W.Z."/>
            <person name="Fulton C."/>
            <person name="Rokhsar D.S."/>
            <person name="Dawson S.C."/>
        </authorList>
    </citation>
    <scope>NUCLEOTIDE SEQUENCE [LARGE SCALE GENOMIC DNA]</scope>
    <source>
        <strain evidence="2 3">NEG-M</strain>
    </source>
</reference>
<dbReference type="OMA" id="CSEEAIM"/>
<dbReference type="GeneID" id="8860317"/>
<dbReference type="KEGG" id="ngr:NAEGRDRAFT_82361"/>
<dbReference type="OrthoDB" id="408631at2759"/>
<protein>
    <submittedName>
        <fullName evidence="2">Type-B carboxylesterase/lipase</fullName>
    </submittedName>
</protein>
<dbReference type="PANTHER" id="PTHR45570:SF1">
    <property type="entry name" value="CARBOXYLIC ESTER HYDROLASE"/>
    <property type="match status" value="1"/>
</dbReference>
<evidence type="ECO:0000313" key="2">
    <source>
        <dbReference type="EMBL" id="EFC35621.1"/>
    </source>
</evidence>
<dbReference type="Gene3D" id="3.40.50.1820">
    <property type="entry name" value="alpha/beta hydrolase"/>
    <property type="match status" value="1"/>
</dbReference>
<name>D2W5N1_NAEGR</name>
<dbReference type="VEuPathDB" id="AmoebaDB:NAEGRDRAFT_82361"/>
<dbReference type="EMBL" id="GG739106">
    <property type="protein sequence ID" value="EFC35621.1"/>
    <property type="molecule type" value="Genomic_DNA"/>
</dbReference>
<gene>
    <name evidence="2" type="ORF">NAEGRDRAFT_82361</name>
</gene>
<dbReference type="InterPro" id="IPR029058">
    <property type="entry name" value="AB_hydrolase_fold"/>
</dbReference>
<dbReference type="InParanoid" id="D2W5N1"/>
<dbReference type="eggNOG" id="KOG1516">
    <property type="taxonomic scope" value="Eukaryota"/>
</dbReference>
<proteinExistence type="predicted"/>
<dbReference type="Proteomes" id="UP000006671">
    <property type="component" value="Unassembled WGS sequence"/>
</dbReference>
<organism evidence="3">
    <name type="scientific">Naegleria gruberi</name>
    <name type="common">Amoeba</name>
    <dbReference type="NCBI Taxonomy" id="5762"/>
    <lineage>
        <taxon>Eukaryota</taxon>
        <taxon>Discoba</taxon>
        <taxon>Heterolobosea</taxon>
        <taxon>Tetramitia</taxon>
        <taxon>Eutetramitia</taxon>
        <taxon>Vahlkampfiidae</taxon>
        <taxon>Naegleria</taxon>
    </lineage>
</organism>
<evidence type="ECO:0000313" key="3">
    <source>
        <dbReference type="Proteomes" id="UP000006671"/>
    </source>
</evidence>
<dbReference type="SUPFAM" id="SSF53474">
    <property type="entry name" value="alpha/beta-Hydrolases"/>
    <property type="match status" value="1"/>
</dbReference>